<keyword evidence="1" id="KW-0472">Membrane</keyword>
<evidence type="ECO:0000313" key="2">
    <source>
        <dbReference type="EMBL" id="SEP59863.1"/>
    </source>
</evidence>
<evidence type="ECO:0000313" key="3">
    <source>
        <dbReference type="Proteomes" id="UP000198504"/>
    </source>
</evidence>
<keyword evidence="1" id="KW-1133">Transmembrane helix</keyword>
<dbReference type="RefSeq" id="WP_091177202.1">
    <property type="nucleotide sequence ID" value="NZ_FOFA01000001.1"/>
</dbReference>
<dbReference type="AlphaFoldDB" id="A0A1H8Z6A1"/>
<proteinExistence type="predicted"/>
<sequence>MYAPIAVLVAATALFAAGIVWRRVRRPGAPAATTGLGALDLDQLQGFVFVGSGTLVLLAVAVVVVGLTGRAGQAEAMGVLGLIAYLVYLLVAVALISRTARRAARRAVSGGRSA</sequence>
<evidence type="ECO:0000256" key="1">
    <source>
        <dbReference type="SAM" id="Phobius"/>
    </source>
</evidence>
<dbReference type="STRING" id="1036181.SAMN05421756_101113"/>
<organism evidence="2 3">
    <name type="scientific">Microlunatus flavus</name>
    <dbReference type="NCBI Taxonomy" id="1036181"/>
    <lineage>
        <taxon>Bacteria</taxon>
        <taxon>Bacillati</taxon>
        <taxon>Actinomycetota</taxon>
        <taxon>Actinomycetes</taxon>
        <taxon>Propionibacteriales</taxon>
        <taxon>Propionibacteriaceae</taxon>
        <taxon>Microlunatus</taxon>
    </lineage>
</organism>
<gene>
    <name evidence="2" type="ORF">SAMN05421756_101113</name>
</gene>
<accession>A0A1H8Z6A1</accession>
<dbReference type="EMBL" id="FOFA01000001">
    <property type="protein sequence ID" value="SEP59863.1"/>
    <property type="molecule type" value="Genomic_DNA"/>
</dbReference>
<name>A0A1H8Z6A1_9ACTN</name>
<feature type="transmembrane region" description="Helical" evidence="1">
    <location>
        <begin position="46"/>
        <end position="67"/>
    </location>
</feature>
<protein>
    <submittedName>
        <fullName evidence="2">Uncharacterized protein</fullName>
    </submittedName>
</protein>
<keyword evidence="3" id="KW-1185">Reference proteome</keyword>
<feature type="transmembrane region" description="Helical" evidence="1">
    <location>
        <begin position="79"/>
        <end position="97"/>
    </location>
</feature>
<keyword evidence="1" id="KW-0812">Transmembrane</keyword>
<reference evidence="3" key="1">
    <citation type="submission" date="2016-10" db="EMBL/GenBank/DDBJ databases">
        <authorList>
            <person name="Varghese N."/>
            <person name="Submissions S."/>
        </authorList>
    </citation>
    <scope>NUCLEOTIDE SEQUENCE [LARGE SCALE GENOMIC DNA]</scope>
    <source>
        <strain evidence="3">CGMCC 4.6856</strain>
    </source>
</reference>
<dbReference type="Proteomes" id="UP000198504">
    <property type="component" value="Unassembled WGS sequence"/>
</dbReference>